<dbReference type="Proteomes" id="UP000182409">
    <property type="component" value="Unassembled WGS sequence"/>
</dbReference>
<accession>A0A1H4PTJ1</accession>
<dbReference type="InterPro" id="IPR029058">
    <property type="entry name" value="AB_hydrolase_fold"/>
</dbReference>
<dbReference type="PRINTS" id="PR00412">
    <property type="entry name" value="EPOXHYDRLASE"/>
</dbReference>
<dbReference type="InterPro" id="IPR000073">
    <property type="entry name" value="AB_hydrolase_1"/>
</dbReference>
<dbReference type="Pfam" id="PF00561">
    <property type="entry name" value="Abhydrolase_1"/>
    <property type="match status" value="1"/>
</dbReference>
<dbReference type="PANTHER" id="PTHR43433">
    <property type="entry name" value="HYDROLASE, ALPHA/BETA FOLD FAMILY PROTEIN"/>
    <property type="match status" value="1"/>
</dbReference>
<evidence type="ECO:0000313" key="3">
    <source>
        <dbReference type="EMBL" id="SEC10735.1"/>
    </source>
</evidence>
<evidence type="ECO:0000313" key="4">
    <source>
        <dbReference type="Proteomes" id="UP000182409"/>
    </source>
</evidence>
<dbReference type="AlphaFoldDB" id="A0A1H4PTJ1"/>
<dbReference type="EMBL" id="FNSD01000001">
    <property type="protein sequence ID" value="SEC10735.1"/>
    <property type="molecule type" value="Genomic_DNA"/>
</dbReference>
<evidence type="ECO:0000256" key="1">
    <source>
        <dbReference type="ARBA" id="ARBA00038128"/>
    </source>
</evidence>
<dbReference type="OrthoDB" id="9773293at2"/>
<dbReference type="InterPro" id="IPR050471">
    <property type="entry name" value="AB_hydrolase"/>
</dbReference>
<gene>
    <name evidence="3" type="ORF">SAMN05443244_2668</name>
</gene>
<dbReference type="RefSeq" id="WP_074654491.1">
    <property type="nucleotide sequence ID" value="NZ_FNSD01000001.1"/>
</dbReference>
<dbReference type="PRINTS" id="PR00111">
    <property type="entry name" value="ABHYDROLASE"/>
</dbReference>
<protein>
    <submittedName>
        <fullName evidence="3">Pimeloyl-ACP methyl ester carboxylesterase</fullName>
    </submittedName>
</protein>
<reference evidence="3 4" key="1">
    <citation type="submission" date="2016-10" db="EMBL/GenBank/DDBJ databases">
        <authorList>
            <person name="de Groot N.N."/>
        </authorList>
    </citation>
    <scope>NUCLEOTIDE SEQUENCE [LARGE SCALE GENOMIC DNA]</scope>
    <source>
        <strain evidence="3 4">AB35.6</strain>
    </source>
</reference>
<dbReference type="FunFam" id="3.40.50.1820:FF:000205">
    <property type="entry name" value="Non-haem bromoperoxidase BPO-A2"/>
    <property type="match status" value="1"/>
</dbReference>
<dbReference type="Gene3D" id="3.40.50.1820">
    <property type="entry name" value="alpha/beta hydrolase"/>
    <property type="match status" value="1"/>
</dbReference>
<feature type="domain" description="AB hydrolase-1" evidence="2">
    <location>
        <begin position="22"/>
        <end position="253"/>
    </location>
</feature>
<comment type="similarity">
    <text evidence="1">Belongs to the AB hydrolase superfamily. Bacterial non-heme haloperoxidase / perhydrolase family.</text>
</comment>
<organism evidence="3 4">
    <name type="scientific">Terriglobus roseus</name>
    <dbReference type="NCBI Taxonomy" id="392734"/>
    <lineage>
        <taxon>Bacteria</taxon>
        <taxon>Pseudomonadati</taxon>
        <taxon>Acidobacteriota</taxon>
        <taxon>Terriglobia</taxon>
        <taxon>Terriglobales</taxon>
        <taxon>Acidobacteriaceae</taxon>
        <taxon>Terriglobus</taxon>
    </lineage>
</organism>
<dbReference type="GO" id="GO:0003824">
    <property type="term" value="F:catalytic activity"/>
    <property type="evidence" value="ECO:0007669"/>
    <property type="project" value="InterPro"/>
</dbReference>
<dbReference type="PANTHER" id="PTHR43433:SF5">
    <property type="entry name" value="AB HYDROLASE-1 DOMAIN-CONTAINING PROTEIN"/>
    <property type="match status" value="1"/>
</dbReference>
<dbReference type="SUPFAM" id="SSF53474">
    <property type="entry name" value="alpha/beta-Hydrolases"/>
    <property type="match status" value="1"/>
</dbReference>
<name>A0A1H4PTJ1_9BACT</name>
<dbReference type="InterPro" id="IPR000639">
    <property type="entry name" value="Epox_hydrolase-like"/>
</dbReference>
<proteinExistence type="inferred from homology"/>
<sequence length="280" mass="30519">MPYLQTKDKTAIYYYDWGTGAPVVLIHGWPLSSASWEAQARVLADNGYRVIAYDRRGFGRSDWAGSGYDYNTLASDLNDLMQALDLKGATLVGFSMGGGEVARYLATYGSARVSKAVLISAVTPYLLKTDDNPDGLPKEIFDGIVEKLEQDRPDFLKAFGKMFYGVGLVSHPVSESFLEFSQGMALTGSPLATVKLVRTWSETDFRDDLTKITVPTLVIHGTSDKTVPIENSARRAIKLLANGELLEYDGQPHGLTATVPQKLNDDLLAFLARPAATAAL</sequence>
<evidence type="ECO:0000259" key="2">
    <source>
        <dbReference type="Pfam" id="PF00561"/>
    </source>
</evidence>